<dbReference type="WBParaSite" id="jg18549">
    <property type="protein sequence ID" value="jg18549"/>
    <property type="gene ID" value="jg18549"/>
</dbReference>
<dbReference type="Pfam" id="PF17392">
    <property type="entry name" value="Urocanase_C"/>
    <property type="match status" value="1"/>
</dbReference>
<dbReference type="InterPro" id="IPR035401">
    <property type="entry name" value="Urocanase_C"/>
</dbReference>
<dbReference type="GO" id="GO:0016153">
    <property type="term" value="F:urocanate hydratase activity"/>
    <property type="evidence" value="ECO:0007669"/>
    <property type="project" value="TreeGrafter"/>
</dbReference>
<evidence type="ECO:0000259" key="1">
    <source>
        <dbReference type="Pfam" id="PF17392"/>
    </source>
</evidence>
<proteinExistence type="predicted"/>
<dbReference type="InterPro" id="IPR036190">
    <property type="entry name" value="Urocanase_sf"/>
</dbReference>
<dbReference type="AlphaFoldDB" id="A0A915DCW9"/>
<dbReference type="Gene3D" id="3.40.1770.10">
    <property type="entry name" value="Urocanase superfamily"/>
    <property type="match status" value="1"/>
</dbReference>
<dbReference type="PANTHER" id="PTHR12216:SF3">
    <property type="entry name" value="UROCANATE HYDRATASE"/>
    <property type="match status" value="1"/>
</dbReference>
<organism evidence="2 3">
    <name type="scientific">Ditylenchus dipsaci</name>
    <dbReference type="NCBI Taxonomy" id="166011"/>
    <lineage>
        <taxon>Eukaryota</taxon>
        <taxon>Metazoa</taxon>
        <taxon>Ecdysozoa</taxon>
        <taxon>Nematoda</taxon>
        <taxon>Chromadorea</taxon>
        <taxon>Rhabditida</taxon>
        <taxon>Tylenchina</taxon>
        <taxon>Tylenchomorpha</taxon>
        <taxon>Sphaerularioidea</taxon>
        <taxon>Anguinidae</taxon>
        <taxon>Anguininae</taxon>
        <taxon>Ditylenchus</taxon>
    </lineage>
</organism>
<dbReference type="Proteomes" id="UP000887574">
    <property type="component" value="Unplaced"/>
</dbReference>
<dbReference type="PANTHER" id="PTHR12216">
    <property type="entry name" value="UROCANATE HYDRATASE"/>
    <property type="match status" value="1"/>
</dbReference>
<sequence>MRLGMLLDGSEEVDGRADMMLHWDVANEVSRRCWSGNDNALHTIKRTMELVPGLQVSLPNKVLTTTCLKGLFEKN</sequence>
<reference evidence="3" key="1">
    <citation type="submission" date="2022-11" db="UniProtKB">
        <authorList>
            <consortium name="WormBaseParasite"/>
        </authorList>
    </citation>
    <scope>IDENTIFICATION</scope>
</reference>
<accession>A0A915DCW9</accession>
<evidence type="ECO:0000313" key="2">
    <source>
        <dbReference type="Proteomes" id="UP000887574"/>
    </source>
</evidence>
<dbReference type="SUPFAM" id="SSF111326">
    <property type="entry name" value="Urocanase"/>
    <property type="match status" value="1"/>
</dbReference>
<dbReference type="InterPro" id="IPR023637">
    <property type="entry name" value="Urocanase-like"/>
</dbReference>
<name>A0A915DCW9_9BILA</name>
<feature type="domain" description="Urocanase C-terminal" evidence="1">
    <location>
        <begin position="4"/>
        <end position="45"/>
    </location>
</feature>
<dbReference type="GO" id="GO:0006548">
    <property type="term" value="P:L-histidine catabolic process"/>
    <property type="evidence" value="ECO:0007669"/>
    <property type="project" value="TreeGrafter"/>
</dbReference>
<evidence type="ECO:0000313" key="3">
    <source>
        <dbReference type="WBParaSite" id="jg18549"/>
    </source>
</evidence>
<keyword evidence="2" id="KW-1185">Reference proteome</keyword>
<protein>
    <submittedName>
        <fullName evidence="3">Urocanase C-terminal domain-containing protein</fullName>
    </submittedName>
</protein>